<evidence type="ECO:0000259" key="2">
    <source>
        <dbReference type="Pfam" id="PF07589"/>
    </source>
</evidence>
<proteinExistence type="predicted"/>
<sequence length="249" mass="25887">MMKTNLFIRTTTLVTGMTLGVTALTSAATITLNTLSDSELVGLNDGGGATAPVAPGSGWYTGANAGEVRQRLNSNTELRTQWYFRFDITSLAGVPSGDILSATISIPQIGRLNGSAGAGAPLNLFDNNFVWNTSTDQPGWNDGREVPTGSGTLLHSWADAANEYAVATDLSNTNVEGIFSSSSAALMTTVQSWAANPADNEGFLLSLVGAENIGLAFGTPTLVIQTVPEPSSTALLGLGGLALILRRHR</sequence>
<feature type="domain" description="Ice-binding protein C-terminal" evidence="2">
    <location>
        <begin position="226"/>
        <end position="247"/>
    </location>
</feature>
<dbReference type="Pfam" id="PF07589">
    <property type="entry name" value="PEP-CTERM"/>
    <property type="match status" value="1"/>
</dbReference>
<evidence type="ECO:0000313" key="3">
    <source>
        <dbReference type="EMBL" id="BDS08150.1"/>
    </source>
</evidence>
<keyword evidence="1" id="KW-0732">Signal</keyword>
<organism evidence="3">
    <name type="scientific">Oceaniferula spumae</name>
    <dbReference type="NCBI Taxonomy" id="2979115"/>
    <lineage>
        <taxon>Bacteria</taxon>
        <taxon>Pseudomonadati</taxon>
        <taxon>Verrucomicrobiota</taxon>
        <taxon>Verrucomicrobiia</taxon>
        <taxon>Verrucomicrobiales</taxon>
        <taxon>Verrucomicrobiaceae</taxon>
        <taxon>Oceaniferula</taxon>
    </lineage>
</organism>
<dbReference type="InterPro" id="IPR013424">
    <property type="entry name" value="Ice-binding_C"/>
</dbReference>
<dbReference type="KEGG" id="osu:NT6N_31900"/>
<protein>
    <recommendedName>
        <fullName evidence="2">Ice-binding protein C-terminal domain-containing protein</fullName>
    </recommendedName>
</protein>
<feature type="signal peptide" evidence="1">
    <location>
        <begin position="1"/>
        <end position="27"/>
    </location>
</feature>
<gene>
    <name evidence="3" type="ORF">NT6N_31900</name>
</gene>
<feature type="chain" id="PRO_5043826507" description="Ice-binding protein C-terminal domain-containing protein" evidence="1">
    <location>
        <begin position="28"/>
        <end position="249"/>
    </location>
</feature>
<dbReference type="AlphaFoldDB" id="A0AAT9FQD9"/>
<dbReference type="EMBL" id="AP026866">
    <property type="protein sequence ID" value="BDS08150.1"/>
    <property type="molecule type" value="Genomic_DNA"/>
</dbReference>
<name>A0AAT9FQD9_9BACT</name>
<dbReference type="NCBIfam" id="TIGR02595">
    <property type="entry name" value="PEP_CTERM"/>
    <property type="match status" value="1"/>
</dbReference>
<evidence type="ECO:0000256" key="1">
    <source>
        <dbReference type="SAM" id="SignalP"/>
    </source>
</evidence>
<accession>A0AAT9FQD9</accession>
<reference evidence="3" key="1">
    <citation type="submission" date="2024-07" db="EMBL/GenBank/DDBJ databases">
        <title>Complete genome sequence of Verrucomicrobiaceae bacterium NT6N.</title>
        <authorList>
            <person name="Huang C."/>
            <person name="Takami H."/>
            <person name="Hamasaki K."/>
        </authorList>
    </citation>
    <scope>NUCLEOTIDE SEQUENCE</scope>
    <source>
        <strain evidence="3">NT6N</strain>
    </source>
</reference>